<feature type="transmembrane region" description="Helical" evidence="1">
    <location>
        <begin position="104"/>
        <end position="126"/>
    </location>
</feature>
<proteinExistence type="predicted"/>
<gene>
    <name evidence="3" type="ORF">CVT26_014403</name>
</gene>
<feature type="transmembrane region" description="Helical" evidence="1">
    <location>
        <begin position="133"/>
        <end position="160"/>
    </location>
</feature>
<comment type="caution">
    <text evidence="3">The sequence shown here is derived from an EMBL/GenBank/DDBJ whole genome shotgun (WGS) entry which is preliminary data.</text>
</comment>
<keyword evidence="4" id="KW-1185">Reference proteome</keyword>
<feature type="transmembrane region" description="Helical" evidence="1">
    <location>
        <begin position="65"/>
        <end position="84"/>
    </location>
</feature>
<dbReference type="OrthoDB" id="3265526at2759"/>
<feature type="domain" description="DUF6534" evidence="2">
    <location>
        <begin position="180"/>
        <end position="287"/>
    </location>
</feature>
<evidence type="ECO:0000256" key="1">
    <source>
        <dbReference type="SAM" id="Phobius"/>
    </source>
</evidence>
<dbReference type="EMBL" id="NHYE01001083">
    <property type="protein sequence ID" value="PPQ99026.1"/>
    <property type="molecule type" value="Genomic_DNA"/>
</dbReference>
<feature type="transmembrane region" description="Helical" evidence="1">
    <location>
        <begin position="172"/>
        <end position="196"/>
    </location>
</feature>
<evidence type="ECO:0000313" key="4">
    <source>
        <dbReference type="Proteomes" id="UP000284706"/>
    </source>
</evidence>
<dbReference type="PANTHER" id="PTHR40465:SF1">
    <property type="entry name" value="DUF6534 DOMAIN-CONTAINING PROTEIN"/>
    <property type="match status" value="1"/>
</dbReference>
<protein>
    <recommendedName>
        <fullName evidence="2">DUF6534 domain-containing protein</fullName>
    </recommendedName>
</protein>
<feature type="transmembrane region" description="Helical" evidence="1">
    <location>
        <begin position="33"/>
        <end position="53"/>
    </location>
</feature>
<keyword evidence="1" id="KW-0812">Transmembrane</keyword>
<dbReference type="Proteomes" id="UP000284706">
    <property type="component" value="Unassembled WGS sequence"/>
</dbReference>
<evidence type="ECO:0000259" key="2">
    <source>
        <dbReference type="Pfam" id="PF20152"/>
    </source>
</evidence>
<dbReference type="PANTHER" id="PTHR40465">
    <property type="entry name" value="CHROMOSOME 1, WHOLE GENOME SHOTGUN SEQUENCE"/>
    <property type="match status" value="1"/>
</dbReference>
<organism evidence="3 4">
    <name type="scientific">Gymnopilus dilepis</name>
    <dbReference type="NCBI Taxonomy" id="231916"/>
    <lineage>
        <taxon>Eukaryota</taxon>
        <taxon>Fungi</taxon>
        <taxon>Dikarya</taxon>
        <taxon>Basidiomycota</taxon>
        <taxon>Agaricomycotina</taxon>
        <taxon>Agaricomycetes</taxon>
        <taxon>Agaricomycetidae</taxon>
        <taxon>Agaricales</taxon>
        <taxon>Agaricineae</taxon>
        <taxon>Hymenogastraceae</taxon>
        <taxon>Gymnopilus</taxon>
    </lineage>
</organism>
<dbReference type="Pfam" id="PF20152">
    <property type="entry name" value="DUF6534"/>
    <property type="match status" value="1"/>
</dbReference>
<accession>A0A409Y7K3</accession>
<keyword evidence="1" id="KW-0472">Membrane</keyword>
<dbReference type="InterPro" id="IPR045339">
    <property type="entry name" value="DUF6534"/>
</dbReference>
<dbReference type="AlphaFoldDB" id="A0A409Y7K3"/>
<dbReference type="STRING" id="231916.A0A409Y7K3"/>
<keyword evidence="1" id="KW-1133">Transmembrane helix</keyword>
<feature type="transmembrane region" description="Helical" evidence="1">
    <location>
        <begin position="217"/>
        <end position="243"/>
    </location>
</feature>
<name>A0A409Y7K3_9AGAR</name>
<dbReference type="InParanoid" id="A0A409Y7K3"/>
<reference evidence="3 4" key="1">
    <citation type="journal article" date="2018" name="Evol. Lett.">
        <title>Horizontal gene cluster transfer increased hallucinogenic mushroom diversity.</title>
        <authorList>
            <person name="Reynolds H.T."/>
            <person name="Vijayakumar V."/>
            <person name="Gluck-Thaler E."/>
            <person name="Korotkin H.B."/>
            <person name="Matheny P.B."/>
            <person name="Slot J.C."/>
        </authorList>
    </citation>
    <scope>NUCLEOTIDE SEQUENCE [LARGE SCALE GENOMIC DNA]</scope>
    <source>
        <strain evidence="3 4">SRW20</strain>
    </source>
</reference>
<evidence type="ECO:0000313" key="3">
    <source>
        <dbReference type="EMBL" id="PPQ99026.1"/>
    </source>
</evidence>
<sequence>MPGTSLLFGPLLLGVILNAMLYGVSQVFVVDFYTLRLIAALPLGLYRPVFYLPANVQKGPKVDPVLYLFILETANTVFDIGLVFEPLVLNYGDPSSITVSPIMIIADPLVTVMISLPVQLFIAWRIKIITSSWFMPIIIGFFGVSAFIGGIAVTISVSLIREWANFHQFEGAVITWLAGSAVADLLITVSLSLSLYRRKTGVKATDDKISKIIRLTVQTGLVTALFATADVVIFLTVDVRIYFQLPNSKSNPICRPSQRVSHRNFFWDLALSKLYTNSLLSTLNARAGWDRLTGQEDDDVSNVLFRKDTIPRTTDVLELETNPRHQVMTLPTRLSTHTKRPTLDGNNTVVVHQVVESLSDGEVYGTEAFKSENAEKV</sequence>